<accession>A0ABX3KNI3</accession>
<organism evidence="1 2">
    <name type="scientific">Salinivibrio costicola subsp. alcaliphilus</name>
    <dbReference type="NCBI Taxonomy" id="272773"/>
    <lineage>
        <taxon>Bacteria</taxon>
        <taxon>Pseudomonadati</taxon>
        <taxon>Pseudomonadota</taxon>
        <taxon>Gammaproteobacteria</taxon>
        <taxon>Vibrionales</taxon>
        <taxon>Vibrionaceae</taxon>
        <taxon>Salinivibrio</taxon>
    </lineage>
</organism>
<sequence>MYAMSNESNQATTQTSVQMRDGSYYSSALNAQTAINAHWLSMLQALAFKARQQKWITIINPPRSLNAEQLSHWGINTNQVRMIYRRHGFDDEALIDAAMAADTSCAIIAFTPTLTRLTCYEHNQQWIARVDPTLAQRH</sequence>
<name>A0ABX3KNI3_SALCS</name>
<protein>
    <recommendedName>
        <fullName evidence="3">Cell division inhibitor SulA</fullName>
    </recommendedName>
</protein>
<keyword evidence="2" id="KW-1185">Reference proteome</keyword>
<dbReference type="Proteomes" id="UP000189431">
    <property type="component" value="Unassembled WGS sequence"/>
</dbReference>
<dbReference type="Gene3D" id="3.40.50.300">
    <property type="entry name" value="P-loop containing nucleotide triphosphate hydrolases"/>
    <property type="match status" value="1"/>
</dbReference>
<dbReference type="EMBL" id="MUFR01000039">
    <property type="protein sequence ID" value="OOF33115.1"/>
    <property type="molecule type" value="Genomic_DNA"/>
</dbReference>
<gene>
    <name evidence="1" type="ORF">BZJ21_12545</name>
</gene>
<dbReference type="InterPro" id="IPR027417">
    <property type="entry name" value="P-loop_NTPase"/>
</dbReference>
<proteinExistence type="predicted"/>
<dbReference type="SUPFAM" id="SSF52540">
    <property type="entry name" value="P-loop containing nucleoside triphosphate hydrolases"/>
    <property type="match status" value="1"/>
</dbReference>
<evidence type="ECO:0000313" key="1">
    <source>
        <dbReference type="EMBL" id="OOF33115.1"/>
    </source>
</evidence>
<reference evidence="2" key="1">
    <citation type="submission" date="2017-01" db="EMBL/GenBank/DDBJ databases">
        <title>Draft genome of the species Salinivibrio costicola subsp. alcaliphilus.</title>
        <authorList>
            <person name="Lopez-Hermoso C."/>
            <person name="De La Haba R."/>
            <person name="Sanchez-Porro C."/>
            <person name="Ventosa A."/>
        </authorList>
    </citation>
    <scope>NUCLEOTIDE SEQUENCE [LARGE SCALE GENOMIC DNA]</scope>
    <source>
        <strain evidence="2">CBH448</strain>
    </source>
</reference>
<evidence type="ECO:0000313" key="2">
    <source>
        <dbReference type="Proteomes" id="UP000189431"/>
    </source>
</evidence>
<evidence type="ECO:0008006" key="3">
    <source>
        <dbReference type="Google" id="ProtNLM"/>
    </source>
</evidence>
<comment type="caution">
    <text evidence="1">The sequence shown here is derived from an EMBL/GenBank/DDBJ whole genome shotgun (WGS) entry which is preliminary data.</text>
</comment>